<organism evidence="2 3">
    <name type="scientific">Tetranychus urticae</name>
    <name type="common">Two-spotted spider mite</name>
    <dbReference type="NCBI Taxonomy" id="32264"/>
    <lineage>
        <taxon>Eukaryota</taxon>
        <taxon>Metazoa</taxon>
        <taxon>Ecdysozoa</taxon>
        <taxon>Arthropoda</taxon>
        <taxon>Chelicerata</taxon>
        <taxon>Arachnida</taxon>
        <taxon>Acari</taxon>
        <taxon>Acariformes</taxon>
        <taxon>Trombidiformes</taxon>
        <taxon>Prostigmata</taxon>
        <taxon>Eleutherengona</taxon>
        <taxon>Raphignathae</taxon>
        <taxon>Tetranychoidea</taxon>
        <taxon>Tetranychidae</taxon>
        <taxon>Tetranychus</taxon>
    </lineage>
</organism>
<keyword evidence="3" id="KW-1185">Reference proteome</keyword>
<keyword evidence="1" id="KW-0732">Signal</keyword>
<reference evidence="2" key="2">
    <citation type="submission" date="2015-06" db="UniProtKB">
        <authorList>
            <consortium name="EnsemblMetazoa"/>
        </authorList>
    </citation>
    <scope>IDENTIFICATION</scope>
</reference>
<name>T1KH28_TETUR</name>
<protein>
    <submittedName>
        <fullName evidence="2">Uncharacterized protein</fullName>
    </submittedName>
</protein>
<feature type="signal peptide" evidence="1">
    <location>
        <begin position="1"/>
        <end position="21"/>
    </location>
</feature>
<accession>T1KH28</accession>
<evidence type="ECO:0000256" key="1">
    <source>
        <dbReference type="SAM" id="SignalP"/>
    </source>
</evidence>
<dbReference type="EnsemblMetazoa" id="tetur11g02890.1">
    <property type="protein sequence ID" value="tetur11g02890.1"/>
    <property type="gene ID" value="tetur11g02890"/>
</dbReference>
<reference evidence="3" key="1">
    <citation type="submission" date="2011-08" db="EMBL/GenBank/DDBJ databases">
        <authorList>
            <person name="Rombauts S."/>
        </authorList>
    </citation>
    <scope>NUCLEOTIDE SEQUENCE</scope>
    <source>
        <strain evidence="3">London</strain>
    </source>
</reference>
<dbReference type="Proteomes" id="UP000015104">
    <property type="component" value="Unassembled WGS sequence"/>
</dbReference>
<sequence>MMLCHCTLIVWSGSLTRSVSSESTSSNVNKTDKFVTLVDPKANVSQLSEARLLHPFLPKRETSVMNVIGQIMPGLYMLINIPMFLWSLLTPVQIIEEVLKNNQPNLNAIDYFGARLDMYLKNRNANNS</sequence>
<feature type="chain" id="PRO_5004591503" evidence="1">
    <location>
        <begin position="22"/>
        <end position="128"/>
    </location>
</feature>
<dbReference type="EMBL" id="CAEY01000073">
    <property type="status" value="NOT_ANNOTATED_CDS"/>
    <property type="molecule type" value="Genomic_DNA"/>
</dbReference>
<evidence type="ECO:0000313" key="2">
    <source>
        <dbReference type="EnsemblMetazoa" id="tetur11g02890.1"/>
    </source>
</evidence>
<evidence type="ECO:0000313" key="3">
    <source>
        <dbReference type="Proteomes" id="UP000015104"/>
    </source>
</evidence>
<dbReference type="HOGENOM" id="CLU_162911_0_0_1"/>
<proteinExistence type="predicted"/>
<dbReference type="AlphaFoldDB" id="T1KH28"/>